<name>A0A9X3STQ1_9ACTN</name>
<keyword evidence="1" id="KW-0805">Transcription regulation</keyword>
<dbReference type="EMBL" id="JAPZVP010000024">
    <property type="protein sequence ID" value="MDA1362519.1"/>
    <property type="molecule type" value="Genomic_DNA"/>
</dbReference>
<evidence type="ECO:0000256" key="1">
    <source>
        <dbReference type="ARBA" id="ARBA00023015"/>
    </source>
</evidence>
<dbReference type="PROSITE" id="PS50932">
    <property type="entry name" value="HTH_LACI_2"/>
    <property type="match status" value="1"/>
</dbReference>
<dbReference type="PROSITE" id="PS00356">
    <property type="entry name" value="HTH_LACI_1"/>
    <property type="match status" value="1"/>
</dbReference>
<keyword evidence="2 5" id="KW-0238">DNA-binding</keyword>
<evidence type="ECO:0000313" key="6">
    <source>
        <dbReference type="Proteomes" id="UP001146067"/>
    </source>
</evidence>
<accession>A0A9X3STQ1</accession>
<sequence>MTERPEDPRRPTIREVARLADVSHQTVSRYLRSREGLKPQTLARIDAAVSELDYRPNLVARYLNTRRTGRLAIVMPELVASNPTRILSGATEAAHEAGYSLELVSFGGGIDARTERLLELADSGQVEGILTLAPIAPSAQGRLGNGAAIVVSADFDDEMRSVGELIDAAPVRDMIERLSGLGHRRFYHVAGDLKYASARARKDAYLEAVDRLGVESAGVFEGDWTARSGFDAMRALPHGALPTAVIAGNDMVAVGVMRWASEHGLEIPRDLSVTGWDDTEFGRFLTPALTSVELDLEGVGRNGMVRLVKAVTGRDLAPSPGPVSRLLWRESTARRDQTPRRLG</sequence>
<dbReference type="SUPFAM" id="SSF53822">
    <property type="entry name" value="Periplasmic binding protein-like I"/>
    <property type="match status" value="1"/>
</dbReference>
<dbReference type="Proteomes" id="UP001146067">
    <property type="component" value="Unassembled WGS sequence"/>
</dbReference>
<dbReference type="InterPro" id="IPR028082">
    <property type="entry name" value="Peripla_BP_I"/>
</dbReference>
<dbReference type="InterPro" id="IPR000843">
    <property type="entry name" value="HTH_LacI"/>
</dbReference>
<proteinExistence type="predicted"/>
<keyword evidence="6" id="KW-1185">Reference proteome</keyword>
<dbReference type="GO" id="GO:0003700">
    <property type="term" value="F:DNA-binding transcription factor activity"/>
    <property type="evidence" value="ECO:0007669"/>
    <property type="project" value="TreeGrafter"/>
</dbReference>
<dbReference type="Pfam" id="PF00356">
    <property type="entry name" value="LacI"/>
    <property type="match status" value="1"/>
</dbReference>
<dbReference type="SMART" id="SM00354">
    <property type="entry name" value="HTH_LACI"/>
    <property type="match status" value="1"/>
</dbReference>
<dbReference type="InterPro" id="IPR046335">
    <property type="entry name" value="LacI/GalR-like_sensor"/>
</dbReference>
<dbReference type="Gene3D" id="3.40.50.2300">
    <property type="match status" value="2"/>
</dbReference>
<evidence type="ECO:0000256" key="2">
    <source>
        <dbReference type="ARBA" id="ARBA00023125"/>
    </source>
</evidence>
<dbReference type="PANTHER" id="PTHR30146:SF153">
    <property type="entry name" value="LACTOSE OPERON REPRESSOR"/>
    <property type="match status" value="1"/>
</dbReference>
<evidence type="ECO:0000259" key="4">
    <source>
        <dbReference type="PROSITE" id="PS50932"/>
    </source>
</evidence>
<comment type="caution">
    <text evidence="5">The sequence shown here is derived from an EMBL/GenBank/DDBJ whole genome shotgun (WGS) entry which is preliminary data.</text>
</comment>
<evidence type="ECO:0000313" key="5">
    <source>
        <dbReference type="EMBL" id="MDA1362519.1"/>
    </source>
</evidence>
<dbReference type="GO" id="GO:0000976">
    <property type="term" value="F:transcription cis-regulatory region binding"/>
    <property type="evidence" value="ECO:0007669"/>
    <property type="project" value="TreeGrafter"/>
</dbReference>
<protein>
    <submittedName>
        <fullName evidence="5">LacI family DNA-binding transcriptional regulator</fullName>
    </submittedName>
</protein>
<keyword evidence="3" id="KW-0804">Transcription</keyword>
<evidence type="ECO:0000256" key="3">
    <source>
        <dbReference type="ARBA" id="ARBA00023163"/>
    </source>
</evidence>
<dbReference type="Gene3D" id="1.10.260.40">
    <property type="entry name" value="lambda repressor-like DNA-binding domains"/>
    <property type="match status" value="1"/>
</dbReference>
<dbReference type="RefSeq" id="WP_270112605.1">
    <property type="nucleotide sequence ID" value="NZ_JAPZVP010000024.1"/>
</dbReference>
<dbReference type="CDD" id="cd01392">
    <property type="entry name" value="HTH_LacI"/>
    <property type="match status" value="1"/>
</dbReference>
<dbReference type="Pfam" id="PF13377">
    <property type="entry name" value="Peripla_BP_3"/>
    <property type="match status" value="1"/>
</dbReference>
<gene>
    <name evidence="5" type="ORF">O1R50_23050</name>
</gene>
<feature type="domain" description="HTH lacI-type" evidence="4">
    <location>
        <begin position="11"/>
        <end position="65"/>
    </location>
</feature>
<reference evidence="5" key="1">
    <citation type="submission" date="2022-12" db="EMBL/GenBank/DDBJ databases">
        <title>Gycomyces niveus sp.nov.,a novel actinomycete isolated from soil in Shouguan.</title>
        <authorList>
            <person name="Yang X."/>
        </authorList>
    </citation>
    <scope>NUCLEOTIDE SEQUENCE</scope>
    <source>
        <strain evidence="5">NEAU-A15</strain>
    </source>
</reference>
<dbReference type="InterPro" id="IPR010982">
    <property type="entry name" value="Lambda_DNA-bd_dom_sf"/>
</dbReference>
<dbReference type="SUPFAM" id="SSF47413">
    <property type="entry name" value="lambda repressor-like DNA-binding domains"/>
    <property type="match status" value="1"/>
</dbReference>
<dbReference type="AlphaFoldDB" id="A0A9X3STQ1"/>
<dbReference type="PANTHER" id="PTHR30146">
    <property type="entry name" value="LACI-RELATED TRANSCRIPTIONAL REPRESSOR"/>
    <property type="match status" value="1"/>
</dbReference>
<organism evidence="5 6">
    <name type="scientific">Glycomyces luteolus</name>
    <dbReference type="NCBI Taxonomy" id="2670330"/>
    <lineage>
        <taxon>Bacteria</taxon>
        <taxon>Bacillati</taxon>
        <taxon>Actinomycetota</taxon>
        <taxon>Actinomycetes</taxon>
        <taxon>Glycomycetales</taxon>
        <taxon>Glycomycetaceae</taxon>
        <taxon>Glycomyces</taxon>
    </lineage>
</organism>